<dbReference type="InterPro" id="IPR016040">
    <property type="entry name" value="NAD(P)-bd_dom"/>
</dbReference>
<feature type="domain" description="NAD(P)-binding" evidence="5">
    <location>
        <begin position="7"/>
        <end position="335"/>
    </location>
</feature>
<protein>
    <recommendedName>
        <fullName evidence="3">GDP-mannose 4,6-dehydratase</fullName>
        <ecNumber evidence="3">4.2.1.47</ecNumber>
    </recommendedName>
</protein>
<dbReference type="Gene3D" id="3.40.50.720">
    <property type="entry name" value="NAD(P)-binding Rossmann-like Domain"/>
    <property type="match status" value="1"/>
</dbReference>
<dbReference type="EC" id="4.2.1.47" evidence="3"/>
<evidence type="ECO:0000256" key="1">
    <source>
        <dbReference type="ARBA" id="ARBA00001937"/>
    </source>
</evidence>
<dbReference type="InterPro" id="IPR036291">
    <property type="entry name" value="NAD(P)-bd_dom_sf"/>
</dbReference>
<comment type="similarity">
    <text evidence="2">Belongs to the NAD(P)-dependent epimerase/dehydratase family. GDP-mannose 4,6-dehydratase subfamily.</text>
</comment>
<organism evidence="6 7">
    <name type="scientific">Zopfia rhizophila CBS 207.26</name>
    <dbReference type="NCBI Taxonomy" id="1314779"/>
    <lineage>
        <taxon>Eukaryota</taxon>
        <taxon>Fungi</taxon>
        <taxon>Dikarya</taxon>
        <taxon>Ascomycota</taxon>
        <taxon>Pezizomycotina</taxon>
        <taxon>Dothideomycetes</taxon>
        <taxon>Dothideomycetes incertae sedis</taxon>
        <taxon>Zopfiaceae</taxon>
        <taxon>Zopfia</taxon>
    </lineage>
</organism>
<dbReference type="InterPro" id="IPR006368">
    <property type="entry name" value="GDP_Man_deHydtase"/>
</dbReference>
<dbReference type="CDD" id="cd05260">
    <property type="entry name" value="GDP_MD_SDR_e"/>
    <property type="match status" value="1"/>
</dbReference>
<gene>
    <name evidence="6" type="ORF">K469DRAFT_742514</name>
</gene>
<dbReference type="EMBL" id="ML994688">
    <property type="protein sequence ID" value="KAF2177440.1"/>
    <property type="molecule type" value="Genomic_DNA"/>
</dbReference>
<dbReference type="SUPFAM" id="SSF51735">
    <property type="entry name" value="NAD(P)-binding Rossmann-fold domains"/>
    <property type="match status" value="1"/>
</dbReference>
<evidence type="ECO:0000256" key="2">
    <source>
        <dbReference type="ARBA" id="ARBA00009263"/>
    </source>
</evidence>
<evidence type="ECO:0000313" key="7">
    <source>
        <dbReference type="Proteomes" id="UP000800200"/>
    </source>
</evidence>
<reference evidence="6" key="1">
    <citation type="journal article" date="2020" name="Stud. Mycol.">
        <title>101 Dothideomycetes genomes: a test case for predicting lifestyles and emergence of pathogens.</title>
        <authorList>
            <person name="Haridas S."/>
            <person name="Albert R."/>
            <person name="Binder M."/>
            <person name="Bloem J."/>
            <person name="Labutti K."/>
            <person name="Salamov A."/>
            <person name="Andreopoulos B."/>
            <person name="Baker S."/>
            <person name="Barry K."/>
            <person name="Bills G."/>
            <person name="Bluhm B."/>
            <person name="Cannon C."/>
            <person name="Castanera R."/>
            <person name="Culley D."/>
            <person name="Daum C."/>
            <person name="Ezra D."/>
            <person name="Gonzalez J."/>
            <person name="Henrissat B."/>
            <person name="Kuo A."/>
            <person name="Liang C."/>
            <person name="Lipzen A."/>
            <person name="Lutzoni F."/>
            <person name="Magnuson J."/>
            <person name="Mondo S."/>
            <person name="Nolan M."/>
            <person name="Ohm R."/>
            <person name="Pangilinan J."/>
            <person name="Park H.-J."/>
            <person name="Ramirez L."/>
            <person name="Alfaro M."/>
            <person name="Sun H."/>
            <person name="Tritt A."/>
            <person name="Yoshinaga Y."/>
            <person name="Zwiers L.-H."/>
            <person name="Turgeon B."/>
            <person name="Goodwin S."/>
            <person name="Spatafora J."/>
            <person name="Crous P."/>
            <person name="Grigoriev I."/>
        </authorList>
    </citation>
    <scope>NUCLEOTIDE SEQUENCE</scope>
    <source>
        <strain evidence="6">CBS 207.26</strain>
    </source>
</reference>
<evidence type="ECO:0000259" key="5">
    <source>
        <dbReference type="Pfam" id="PF16363"/>
    </source>
</evidence>
<dbReference type="GO" id="GO:0042351">
    <property type="term" value="P:'de novo' GDP-L-fucose biosynthetic process"/>
    <property type="evidence" value="ECO:0007669"/>
    <property type="project" value="TreeGrafter"/>
</dbReference>
<dbReference type="FunFam" id="3.40.50.720:FF:000924">
    <property type="entry name" value="GDP-mannose 4,6 dehydratase"/>
    <property type="match status" value="1"/>
</dbReference>
<accession>A0A6A6DHL0</accession>
<evidence type="ECO:0000256" key="4">
    <source>
        <dbReference type="ARBA" id="ARBA00023239"/>
    </source>
</evidence>
<dbReference type="GO" id="GO:0008446">
    <property type="term" value="F:GDP-mannose 4,6-dehydratase activity"/>
    <property type="evidence" value="ECO:0007669"/>
    <property type="project" value="UniProtKB-EC"/>
</dbReference>
<proteinExistence type="inferred from homology"/>
<dbReference type="PANTHER" id="PTHR43715:SF1">
    <property type="entry name" value="GDP-MANNOSE 4,6 DEHYDRATASE"/>
    <property type="match status" value="1"/>
</dbReference>
<dbReference type="AlphaFoldDB" id="A0A6A6DHL0"/>
<dbReference type="Proteomes" id="UP000800200">
    <property type="component" value="Unassembled WGS sequence"/>
</dbReference>
<dbReference type="Pfam" id="PF16363">
    <property type="entry name" value="GDP_Man_Dehyd"/>
    <property type="match status" value="1"/>
</dbReference>
<comment type="cofactor">
    <cofactor evidence="1">
        <name>NADP(+)</name>
        <dbReference type="ChEBI" id="CHEBI:58349"/>
    </cofactor>
</comment>
<dbReference type="OrthoDB" id="331544at2759"/>
<name>A0A6A6DHL0_9PEZI</name>
<keyword evidence="7" id="KW-1185">Reference proteome</keyword>
<sequence>MSGRVAFVTGITGQDGSYLAEHLLGLGYSVHGLVRANSGTHGSSLGNIKDVFHRLTLHKGDVLDVNCLIGILKEIQPEEIYHLAAQSHVTTSFRIPDYTFQVNTVGCLNILQAILHCDLTDKTKLYNAATSELYGGVAEAGFLSERSPFRPRSPYAVSKLSALWLVRNYRAAHGIFAVNGILFNHESPRRNIRFVTTRIARGVARYYLGLREQPIKLASVDVRRDWGHARDYVYGMWLMLQQSTPEDMILASGESRSIREFVEEAFQSIRVRVVWQGADADLRAVNAENGDTLVEIDSSLGRPVEVECLRGDSSLARTKIGWKPQITFKELVREMVGSEIRQNNTCSIL</sequence>
<dbReference type="PANTHER" id="PTHR43715">
    <property type="entry name" value="GDP-MANNOSE 4,6-DEHYDRATASE"/>
    <property type="match status" value="1"/>
</dbReference>
<keyword evidence="4" id="KW-0456">Lyase</keyword>
<evidence type="ECO:0000313" key="6">
    <source>
        <dbReference type="EMBL" id="KAF2177440.1"/>
    </source>
</evidence>
<evidence type="ECO:0000256" key="3">
    <source>
        <dbReference type="ARBA" id="ARBA00011989"/>
    </source>
</evidence>
<dbReference type="Gene3D" id="3.90.25.10">
    <property type="entry name" value="UDP-galactose 4-epimerase, domain 1"/>
    <property type="match status" value="1"/>
</dbReference>